<dbReference type="Pfam" id="PF01408">
    <property type="entry name" value="GFO_IDH_MocA"/>
    <property type="match status" value="1"/>
</dbReference>
<evidence type="ECO:0000313" key="4">
    <source>
        <dbReference type="Proteomes" id="UP000282311"/>
    </source>
</evidence>
<dbReference type="InterPro" id="IPR000683">
    <property type="entry name" value="Gfo/Idh/MocA-like_OxRdtase_N"/>
</dbReference>
<dbReference type="PANTHER" id="PTHR43708">
    <property type="entry name" value="CONSERVED EXPRESSED OXIDOREDUCTASE (EUROFUNG)"/>
    <property type="match status" value="1"/>
</dbReference>
<name>A0A3B0CMU0_9BACL</name>
<sequence length="354" mass="40143">METTRIMQVAIIGQGRSGKGIHAKLLSHMPDRYRIAAVVDGIEERRQQAVREFGCDAYADHEELYNRNDIDLIVNATPSHMHVPVTLAFLQQGFHVLCEKPLAPAATDVDGLIEAAELANKKLAVFQQSRFSPSFVRMKQIIDSGVLGRIVRIRFANATFARRWDWQTLKRFNGGGLMNIGPHPLDQALQLFDPERMPDVTCYMDSTNSFGDAEDYVYVTLRGPGSPVVEVEISSCQPYPSNHYEVQGTCGGLKGTIGRLDWKYFKPEEAPEQRLIVEPMFHKDGSPAACTETLIWHEDRWEQKNTVDTMGTAFYENLYDALVHGKPLEVTPQQVRRQIAVMEQCYRQNPRFAR</sequence>
<dbReference type="PANTHER" id="PTHR43708:SF8">
    <property type="entry name" value="OXIDOREDUCTASE"/>
    <property type="match status" value="1"/>
</dbReference>
<dbReference type="InterPro" id="IPR036291">
    <property type="entry name" value="NAD(P)-bd_dom_sf"/>
</dbReference>
<dbReference type="GO" id="GO:0000166">
    <property type="term" value="F:nucleotide binding"/>
    <property type="evidence" value="ECO:0007669"/>
    <property type="project" value="InterPro"/>
</dbReference>
<dbReference type="Pfam" id="PF22725">
    <property type="entry name" value="GFO_IDH_MocA_C3"/>
    <property type="match status" value="1"/>
</dbReference>
<gene>
    <name evidence="3" type="ORF">D7M11_03380</name>
</gene>
<dbReference type="InterPro" id="IPR055170">
    <property type="entry name" value="GFO_IDH_MocA-like_dom"/>
</dbReference>
<dbReference type="Gene3D" id="3.40.50.720">
    <property type="entry name" value="NAD(P)-binding Rossmann-like Domain"/>
    <property type="match status" value="1"/>
</dbReference>
<accession>A0A3B0CMU0</accession>
<proteinExistence type="predicted"/>
<dbReference type="EMBL" id="RBAH01000002">
    <property type="protein sequence ID" value="RKN86068.1"/>
    <property type="molecule type" value="Genomic_DNA"/>
</dbReference>
<keyword evidence="4" id="KW-1185">Reference proteome</keyword>
<evidence type="ECO:0000259" key="2">
    <source>
        <dbReference type="Pfam" id="PF22725"/>
    </source>
</evidence>
<feature type="domain" description="GFO/IDH/MocA-like oxidoreductase" evidence="2">
    <location>
        <begin position="135"/>
        <end position="253"/>
    </location>
</feature>
<dbReference type="RefSeq" id="WP_120745761.1">
    <property type="nucleotide sequence ID" value="NZ_RBAH01000002.1"/>
</dbReference>
<dbReference type="SUPFAM" id="SSF51735">
    <property type="entry name" value="NAD(P)-binding Rossmann-fold domains"/>
    <property type="match status" value="1"/>
</dbReference>
<dbReference type="InterPro" id="IPR051317">
    <property type="entry name" value="Gfo/Idh/MocA_oxidoreduct"/>
</dbReference>
<evidence type="ECO:0000313" key="3">
    <source>
        <dbReference type="EMBL" id="RKN86068.1"/>
    </source>
</evidence>
<evidence type="ECO:0000259" key="1">
    <source>
        <dbReference type="Pfam" id="PF01408"/>
    </source>
</evidence>
<protein>
    <submittedName>
        <fullName evidence="3">Gfo/Idh/MocA family oxidoreductase</fullName>
    </submittedName>
</protein>
<feature type="domain" description="Gfo/Idh/MocA-like oxidoreductase N-terminal" evidence="1">
    <location>
        <begin position="8"/>
        <end position="125"/>
    </location>
</feature>
<dbReference type="Proteomes" id="UP000282311">
    <property type="component" value="Unassembled WGS sequence"/>
</dbReference>
<comment type="caution">
    <text evidence="3">The sequence shown here is derived from an EMBL/GenBank/DDBJ whole genome shotgun (WGS) entry which is preliminary data.</text>
</comment>
<organism evidence="3 4">
    <name type="scientific">Paenibacillus ginsengarvi</name>
    <dbReference type="NCBI Taxonomy" id="400777"/>
    <lineage>
        <taxon>Bacteria</taxon>
        <taxon>Bacillati</taxon>
        <taxon>Bacillota</taxon>
        <taxon>Bacilli</taxon>
        <taxon>Bacillales</taxon>
        <taxon>Paenibacillaceae</taxon>
        <taxon>Paenibacillus</taxon>
    </lineage>
</organism>
<dbReference type="SUPFAM" id="SSF55347">
    <property type="entry name" value="Glyceraldehyde-3-phosphate dehydrogenase-like, C-terminal domain"/>
    <property type="match status" value="1"/>
</dbReference>
<dbReference type="AlphaFoldDB" id="A0A3B0CMU0"/>
<dbReference type="Gene3D" id="3.30.360.10">
    <property type="entry name" value="Dihydrodipicolinate Reductase, domain 2"/>
    <property type="match status" value="1"/>
</dbReference>
<reference evidence="3 4" key="1">
    <citation type="journal article" date="2007" name="Int. J. Syst. Evol. Microbiol.">
        <title>Paenibacillus ginsengarvi sp. nov., isolated from soil from ginseng cultivation.</title>
        <authorList>
            <person name="Yoon M.H."/>
            <person name="Ten L.N."/>
            <person name="Im W.T."/>
        </authorList>
    </citation>
    <scope>NUCLEOTIDE SEQUENCE [LARGE SCALE GENOMIC DNA]</scope>
    <source>
        <strain evidence="3 4">KCTC 13059</strain>
    </source>
</reference>
<dbReference type="OrthoDB" id="9815825at2"/>